<feature type="transmembrane region" description="Helical" evidence="3">
    <location>
        <begin position="122"/>
        <end position="143"/>
    </location>
</feature>
<feature type="domain" description="Major facilitator superfamily (MFS) profile" evidence="4">
    <location>
        <begin position="21"/>
        <end position="439"/>
    </location>
</feature>
<dbReference type="GO" id="GO:0022857">
    <property type="term" value="F:transmembrane transporter activity"/>
    <property type="evidence" value="ECO:0007669"/>
    <property type="project" value="InterPro"/>
</dbReference>
<dbReference type="InterPro" id="IPR050327">
    <property type="entry name" value="Proton-linked_MCT"/>
</dbReference>
<sequence>MHLEGKNEDASPVDATSTRKAWLTLAGAFLLQFVAVGPIMSFGVFQDFYSTDFLESHSASDISWIGGVQLFLYLGCGALGGKMYDSGFRRLTFVCGSLVHVVSFFMLSLAKRDRYYQVMLSQGIGIGLGAALVYVPTFTVVVPHFKAHRALVMGILSTSTPLATIVFTILFNEMIFHGPGFAWAVRTGAFLCSAGFVLGQLMISFVVPQSTDLTSQKPEDSTLSHSLRASSYLLTLLAGFSAQLGTLFPTFYLQTFAQAHGFSKALVLYIPVIMNAATIFGRIIPNLAADKWGPVEVYIPCLAANGVVAFGMLGAQNTAGLVCFAIFFGFFFGSSISLYFPVVAALVPKEGQMGRMLGYALLPVGVSSLVGPPIAGKIIGPSTSMHWWKGIIFSAANHAARQLHDSSRRTYGSQAQIQVIAVVVLGNRSFFPILISTSMRVGRICPRRVFSANWPGVASKIALCG</sequence>
<evidence type="ECO:0000259" key="4">
    <source>
        <dbReference type="PROSITE" id="PS50850"/>
    </source>
</evidence>
<comment type="subcellular location">
    <subcellularLocation>
        <location evidence="1">Membrane</location>
        <topology evidence="1">Multi-pass membrane protein</topology>
    </subcellularLocation>
</comment>
<keyword evidence="6" id="KW-1185">Reference proteome</keyword>
<evidence type="ECO:0000313" key="5">
    <source>
        <dbReference type="EMBL" id="KAF7299451.1"/>
    </source>
</evidence>
<dbReference type="PANTHER" id="PTHR11360:SF234">
    <property type="entry name" value="MFS-TYPE TRANSPORTER DBAD-RELATED"/>
    <property type="match status" value="1"/>
</dbReference>
<dbReference type="Proteomes" id="UP000636479">
    <property type="component" value="Unassembled WGS sequence"/>
</dbReference>
<evidence type="ECO:0000256" key="3">
    <source>
        <dbReference type="SAM" id="Phobius"/>
    </source>
</evidence>
<evidence type="ECO:0000256" key="1">
    <source>
        <dbReference type="ARBA" id="ARBA00004141"/>
    </source>
</evidence>
<dbReference type="SUPFAM" id="SSF103473">
    <property type="entry name" value="MFS general substrate transporter"/>
    <property type="match status" value="1"/>
</dbReference>
<dbReference type="InterPro" id="IPR036259">
    <property type="entry name" value="MFS_trans_sf"/>
</dbReference>
<dbReference type="OrthoDB" id="6499973at2759"/>
<evidence type="ECO:0000256" key="2">
    <source>
        <dbReference type="ARBA" id="ARBA00006727"/>
    </source>
</evidence>
<dbReference type="PANTHER" id="PTHR11360">
    <property type="entry name" value="MONOCARBOXYLATE TRANSPORTER"/>
    <property type="match status" value="1"/>
</dbReference>
<comment type="caution">
    <text evidence="5">The sequence shown here is derived from an EMBL/GenBank/DDBJ whole genome shotgun (WGS) entry which is preliminary data.</text>
</comment>
<reference evidence="5" key="1">
    <citation type="submission" date="2020-05" db="EMBL/GenBank/DDBJ databases">
        <title>Mycena genomes resolve the evolution of fungal bioluminescence.</title>
        <authorList>
            <person name="Tsai I.J."/>
        </authorList>
    </citation>
    <scope>NUCLEOTIDE SEQUENCE</scope>
    <source>
        <strain evidence="5">171206Taipei</strain>
    </source>
</reference>
<dbReference type="PROSITE" id="PS50850">
    <property type="entry name" value="MFS"/>
    <property type="match status" value="1"/>
</dbReference>
<feature type="transmembrane region" description="Helical" evidence="3">
    <location>
        <begin position="295"/>
        <end position="313"/>
    </location>
</feature>
<dbReference type="AlphaFoldDB" id="A0A8H6SHA7"/>
<name>A0A8H6SHA7_9AGAR</name>
<feature type="transmembrane region" description="Helical" evidence="3">
    <location>
        <begin position="91"/>
        <end position="110"/>
    </location>
</feature>
<feature type="transmembrane region" description="Helical" evidence="3">
    <location>
        <begin position="265"/>
        <end position="283"/>
    </location>
</feature>
<gene>
    <name evidence="5" type="ORF">MIND_00895000</name>
</gene>
<comment type="similarity">
    <text evidence="2">Belongs to the major facilitator superfamily. Monocarboxylate porter (TC 2.A.1.13) family.</text>
</comment>
<keyword evidence="3" id="KW-0472">Membrane</keyword>
<feature type="transmembrane region" description="Helical" evidence="3">
    <location>
        <begin position="229"/>
        <end position="253"/>
    </location>
</feature>
<dbReference type="InterPro" id="IPR011701">
    <property type="entry name" value="MFS"/>
</dbReference>
<dbReference type="GeneID" id="59348113"/>
<keyword evidence="3" id="KW-1133">Transmembrane helix</keyword>
<keyword evidence="3" id="KW-0812">Transmembrane</keyword>
<protein>
    <submittedName>
        <fullName evidence="5">MFS general substrate transporter</fullName>
    </submittedName>
</protein>
<organism evidence="5 6">
    <name type="scientific">Mycena indigotica</name>
    <dbReference type="NCBI Taxonomy" id="2126181"/>
    <lineage>
        <taxon>Eukaryota</taxon>
        <taxon>Fungi</taxon>
        <taxon>Dikarya</taxon>
        <taxon>Basidiomycota</taxon>
        <taxon>Agaricomycotina</taxon>
        <taxon>Agaricomycetes</taxon>
        <taxon>Agaricomycetidae</taxon>
        <taxon>Agaricales</taxon>
        <taxon>Marasmiineae</taxon>
        <taxon>Mycenaceae</taxon>
        <taxon>Mycena</taxon>
    </lineage>
</organism>
<dbReference type="EMBL" id="JACAZF010000007">
    <property type="protein sequence ID" value="KAF7299451.1"/>
    <property type="molecule type" value="Genomic_DNA"/>
</dbReference>
<evidence type="ECO:0000313" key="6">
    <source>
        <dbReference type="Proteomes" id="UP000636479"/>
    </source>
</evidence>
<feature type="transmembrane region" description="Helical" evidence="3">
    <location>
        <begin position="21"/>
        <end position="42"/>
    </location>
</feature>
<feature type="transmembrane region" description="Helical" evidence="3">
    <location>
        <begin position="62"/>
        <end position="79"/>
    </location>
</feature>
<feature type="transmembrane region" description="Helical" evidence="3">
    <location>
        <begin position="150"/>
        <end position="171"/>
    </location>
</feature>
<proteinExistence type="inferred from homology"/>
<feature type="transmembrane region" description="Helical" evidence="3">
    <location>
        <begin position="319"/>
        <end position="347"/>
    </location>
</feature>
<dbReference type="Pfam" id="PF07690">
    <property type="entry name" value="MFS_1"/>
    <property type="match status" value="1"/>
</dbReference>
<feature type="transmembrane region" description="Helical" evidence="3">
    <location>
        <begin position="183"/>
        <end position="208"/>
    </location>
</feature>
<accession>A0A8H6SHA7</accession>
<dbReference type="InterPro" id="IPR020846">
    <property type="entry name" value="MFS_dom"/>
</dbReference>
<dbReference type="GO" id="GO:0016020">
    <property type="term" value="C:membrane"/>
    <property type="evidence" value="ECO:0007669"/>
    <property type="project" value="UniProtKB-SubCell"/>
</dbReference>
<dbReference type="RefSeq" id="XP_037218839.1">
    <property type="nucleotide sequence ID" value="XM_037365597.1"/>
</dbReference>
<dbReference type="Gene3D" id="1.20.1250.20">
    <property type="entry name" value="MFS general substrate transporter like domains"/>
    <property type="match status" value="2"/>
</dbReference>